<organism evidence="2 3">
    <name type="scientific">Mucilaginibacter terrae</name>
    <dbReference type="NCBI Taxonomy" id="1955052"/>
    <lineage>
        <taxon>Bacteria</taxon>
        <taxon>Pseudomonadati</taxon>
        <taxon>Bacteroidota</taxon>
        <taxon>Sphingobacteriia</taxon>
        <taxon>Sphingobacteriales</taxon>
        <taxon>Sphingobacteriaceae</taxon>
        <taxon>Mucilaginibacter</taxon>
    </lineage>
</organism>
<gene>
    <name evidence="2" type="ORF">QE417_003172</name>
</gene>
<protein>
    <submittedName>
        <fullName evidence="2">Redox-sensitive bicupin YhaK (Pirin superfamily)</fullName>
        <ecNumber evidence="2">1.13.11.24</ecNumber>
    </submittedName>
</protein>
<dbReference type="PANTHER" id="PTHR43212">
    <property type="entry name" value="QUERCETIN 2,3-DIOXYGENASE"/>
    <property type="match status" value="1"/>
</dbReference>
<evidence type="ECO:0000313" key="2">
    <source>
        <dbReference type="EMBL" id="MDT3404100.1"/>
    </source>
</evidence>
<keyword evidence="3" id="KW-1185">Reference proteome</keyword>
<dbReference type="InterPro" id="IPR041602">
    <property type="entry name" value="Quercetinase_C"/>
</dbReference>
<dbReference type="EMBL" id="JAVLVU010000001">
    <property type="protein sequence ID" value="MDT3404100.1"/>
    <property type="molecule type" value="Genomic_DNA"/>
</dbReference>
<feature type="domain" description="Quercetin 2,3-dioxygenase C-terminal cupin" evidence="1">
    <location>
        <begin position="165"/>
        <end position="232"/>
    </location>
</feature>
<proteinExistence type="predicted"/>
<name>A0ABU3GWF2_9SPHI</name>
<dbReference type="GO" id="GO:0008127">
    <property type="term" value="F:quercetin 2,3-dioxygenase activity"/>
    <property type="evidence" value="ECO:0007669"/>
    <property type="project" value="UniProtKB-EC"/>
</dbReference>
<dbReference type="Pfam" id="PF17954">
    <property type="entry name" value="Pirin_C_2"/>
    <property type="match status" value="1"/>
</dbReference>
<dbReference type="InterPro" id="IPR014710">
    <property type="entry name" value="RmlC-like_jellyroll"/>
</dbReference>
<evidence type="ECO:0000259" key="1">
    <source>
        <dbReference type="Pfam" id="PF17954"/>
    </source>
</evidence>
<dbReference type="InterPro" id="IPR011051">
    <property type="entry name" value="RmlC_Cupin_sf"/>
</dbReference>
<dbReference type="SUPFAM" id="SSF51182">
    <property type="entry name" value="RmlC-like cupins"/>
    <property type="match status" value="1"/>
</dbReference>
<reference evidence="3" key="1">
    <citation type="submission" date="2023-07" db="EMBL/GenBank/DDBJ databases">
        <title>Functional and genomic diversity of the sorghum phyllosphere microbiome.</title>
        <authorList>
            <person name="Shade A."/>
        </authorList>
    </citation>
    <scope>NUCLEOTIDE SEQUENCE [LARGE SCALE GENOMIC DNA]</scope>
    <source>
        <strain evidence="3">SORGH_AS_0422</strain>
    </source>
</reference>
<accession>A0ABU3GWF2</accession>
<dbReference type="Gene3D" id="2.60.120.10">
    <property type="entry name" value="Jelly Rolls"/>
    <property type="match status" value="2"/>
</dbReference>
<sequence length="236" mass="26024">MMSTLTPGTIYLADRRGFAQANGLQRYSTLNFGNYYDDARHPVGRLKAFNDEMLAGLQSTATNVDEATYIVIIPVTGALNYGDTLGSKTVVDVGEVYVSYLTAQSSYTLSNPYEVDWINYLQIHIQADTLEEDRINMLFELDLDAKPDNLATVIPTTNNILPFALSIGRFSGRKEAIYRPKSGSQLFAFALAGAFEMQGRLLHERDGLALWNAAEVDLEALSNNALILIIELLTAA</sequence>
<evidence type="ECO:0000313" key="3">
    <source>
        <dbReference type="Proteomes" id="UP001258315"/>
    </source>
</evidence>
<dbReference type="Proteomes" id="UP001258315">
    <property type="component" value="Unassembled WGS sequence"/>
</dbReference>
<keyword evidence="2" id="KW-0560">Oxidoreductase</keyword>
<dbReference type="EC" id="1.13.11.24" evidence="2"/>
<dbReference type="InterPro" id="IPR012093">
    <property type="entry name" value="Pirin"/>
</dbReference>
<dbReference type="PANTHER" id="PTHR43212:SF3">
    <property type="entry name" value="QUERCETIN 2,3-DIOXYGENASE"/>
    <property type="match status" value="1"/>
</dbReference>
<dbReference type="RefSeq" id="WP_311951439.1">
    <property type="nucleotide sequence ID" value="NZ_JAVLVU010000001.1"/>
</dbReference>
<comment type="caution">
    <text evidence="2">The sequence shown here is derived from an EMBL/GenBank/DDBJ whole genome shotgun (WGS) entry which is preliminary data.</text>
</comment>